<keyword evidence="2" id="KW-1185">Reference proteome</keyword>
<evidence type="ECO:0000313" key="2">
    <source>
        <dbReference type="Proteomes" id="UP001172386"/>
    </source>
</evidence>
<accession>A0ACC3A7M4</accession>
<protein>
    <submittedName>
        <fullName evidence="1">Uncharacterized protein</fullName>
    </submittedName>
</protein>
<evidence type="ECO:0000313" key="1">
    <source>
        <dbReference type="EMBL" id="KAJ9656733.1"/>
    </source>
</evidence>
<organism evidence="1 2">
    <name type="scientific">Neophaeococcomyces mojaviensis</name>
    <dbReference type="NCBI Taxonomy" id="3383035"/>
    <lineage>
        <taxon>Eukaryota</taxon>
        <taxon>Fungi</taxon>
        <taxon>Dikarya</taxon>
        <taxon>Ascomycota</taxon>
        <taxon>Pezizomycotina</taxon>
        <taxon>Eurotiomycetes</taxon>
        <taxon>Chaetothyriomycetidae</taxon>
        <taxon>Chaetothyriales</taxon>
        <taxon>Chaetothyriales incertae sedis</taxon>
        <taxon>Neophaeococcomyces</taxon>
    </lineage>
</organism>
<reference evidence="1" key="1">
    <citation type="submission" date="2022-10" db="EMBL/GenBank/DDBJ databases">
        <title>Culturing micro-colonial fungi from biological soil crusts in the Mojave desert and describing Neophaeococcomyces mojavensis, and introducing the new genera and species Taxawa tesnikishii.</title>
        <authorList>
            <person name="Kurbessoian T."/>
            <person name="Stajich J.E."/>
        </authorList>
    </citation>
    <scope>NUCLEOTIDE SEQUENCE</scope>
    <source>
        <strain evidence="1">JES_112</strain>
    </source>
</reference>
<dbReference type="EMBL" id="JAPDRQ010000073">
    <property type="protein sequence ID" value="KAJ9656733.1"/>
    <property type="molecule type" value="Genomic_DNA"/>
</dbReference>
<dbReference type="Proteomes" id="UP001172386">
    <property type="component" value="Unassembled WGS sequence"/>
</dbReference>
<gene>
    <name evidence="1" type="ORF">H2198_004737</name>
</gene>
<name>A0ACC3A7M4_9EURO</name>
<proteinExistence type="predicted"/>
<sequence length="1250" mass="138328">MALVESARQRDLNKYYLPWQASRLTSVPANDVNPSDRSVRASHDTTLTALAQLAALRLRVKRCMVSLIDSTTQTILAEATQTLSLVDDRRHAPGDHLWLGNVSVPREAAMDEHVFGSRWTGQDSEGIERTFTAMVVNDTVDDDRFNTQPYVTSDPAVRFYAGVPIVTKDGHAIGVYAVSDAAPRPQGLTAEEIIFMQDVAQIVTEHLDRVKGNIDRGRGERFVRGISSFVEGLVAVKHKLDHPNDLQQIESKPSPMSRAVDPQDSDRGSVTDDDELKTDPLSETKSREVWEGSNAKPKHMRETVFTDNDETDQSAGNIRQIFDRAAKVVHKGLNAQGCVFFDAAPGLSSTASPSASHPADVVFNDNHSKFMRSEGDRKFRSSSSSSSDHNINLLSASPPPPAQHRPDDLAQILGQSLTPSAARHFRNVSLGRKQLKRCFYDYPYGKVFYLDNGNIVTSHQNASDDTITGGGGENADRPHSPASVSSIGYEYLPEELLSQMLDAKWVIFLPLFNYAQNQWFAGGFIWSNDTYISDPQGEMPYLKAFGSCIMSEVASMEALNTNIAKTRFIASISHDLRSPLHGMLGSLEFLTDTMTSAYQVSLLGSIETCGKTLLDTIDHLLDYAKINNLNRTISKNMSTQSLRTLRDTGAIDNTDTTNPLVTTFDFALLMEEVIEAVFAGQTFRKRRVRGRDAVDDAVDHINSLIIDDTMDKEEQIHAGSAKFSGKVFVILDTEKVDSWIVRSQPGACRRVIMNIFGNAIKYCNVGAIEASLSMVRESATQANVRIVVKDTGIGMSQSFLEHHLFKAFSQEDSFTAGAGLGLSIVHQIVQNLNGTVRVESEKEVGTHVSVTLPMQLAPTAASEEDDIFSAAVQITRGKRLALLVPDVDSSDIPKEQLPQGHLSRLTASIARMCKEWFDIDFIETKTIDVDTDFLMYSEPPPIEVLTTYHAERLAAKKGSREVALLIICTNAFEAAALRAAGVQHLITLGRVIEVISQPVGVRKMAKVLSQSLQRVEQLQGNADDTLTSGEGGQSPTVTEVEKRASNVKWTTSSMVYDELIDRYRPSIEAFKWKSDQPHSTTPLHTNQTNEKRPESGQIKSDALPQLAPVPSRMEVAEVEEAPHIPSVLLVDDNAINLKLLVTFMKKIKLPYVQAENGQEALQKFKDAKQPFEFVLMDLQMPVMDGLESTRRIREYEKETKAEKRATIIAITGVGDANVKAQCMDMGFNQFLTKPVKFKTLQQILEHQRNP</sequence>
<comment type="caution">
    <text evidence="1">The sequence shown here is derived from an EMBL/GenBank/DDBJ whole genome shotgun (WGS) entry which is preliminary data.</text>
</comment>